<dbReference type="FunFam" id="2.30.30.280:FF:000001">
    <property type="entry name" value="tRNA-specific 2-thiouridylase MnmA"/>
    <property type="match status" value="1"/>
</dbReference>
<comment type="similarity">
    <text evidence="9">Belongs to the MnmA/TRMU family.</text>
</comment>
<comment type="function">
    <text evidence="9">Catalyzes the 2-thiolation of uridine at the wobble position (U34) of tRNA, leading to the formation of s(2)U34.</text>
</comment>
<dbReference type="EMBL" id="FOUU01000004">
    <property type="protein sequence ID" value="SFM79803.1"/>
    <property type="molecule type" value="Genomic_DNA"/>
</dbReference>
<dbReference type="Gene3D" id="3.40.50.620">
    <property type="entry name" value="HUPs"/>
    <property type="match status" value="1"/>
</dbReference>
<evidence type="ECO:0000256" key="4">
    <source>
        <dbReference type="ARBA" id="ARBA00022741"/>
    </source>
</evidence>
<dbReference type="InterPro" id="IPR046884">
    <property type="entry name" value="MnmA-like_central"/>
</dbReference>
<dbReference type="PANTHER" id="PTHR11933:SF5">
    <property type="entry name" value="MITOCHONDRIAL TRNA-SPECIFIC 2-THIOURIDYLASE 1"/>
    <property type="match status" value="1"/>
</dbReference>
<dbReference type="GO" id="GO:0000049">
    <property type="term" value="F:tRNA binding"/>
    <property type="evidence" value="ECO:0007669"/>
    <property type="project" value="UniProtKB-KW"/>
</dbReference>
<evidence type="ECO:0000256" key="6">
    <source>
        <dbReference type="ARBA" id="ARBA00022884"/>
    </source>
</evidence>
<evidence type="ECO:0000256" key="7">
    <source>
        <dbReference type="ARBA" id="ARBA00023157"/>
    </source>
</evidence>
<dbReference type="GO" id="GO:0005737">
    <property type="term" value="C:cytoplasm"/>
    <property type="evidence" value="ECO:0007669"/>
    <property type="project" value="UniProtKB-SubCell"/>
</dbReference>
<dbReference type="Pfam" id="PF20258">
    <property type="entry name" value="tRNA_Me_trans_C"/>
    <property type="match status" value="1"/>
</dbReference>
<keyword evidence="6 9" id="KW-0694">RNA-binding</keyword>
<keyword evidence="4 9" id="KW-0547">Nucleotide-binding</keyword>
<dbReference type="AlphaFoldDB" id="A0A1I4TTD5"/>
<keyword evidence="9" id="KW-0963">Cytoplasm</keyword>
<comment type="subcellular location">
    <subcellularLocation>
        <location evidence="9">Cytoplasm</location>
    </subcellularLocation>
</comment>
<dbReference type="Pfam" id="PF03054">
    <property type="entry name" value="tRNA_Me_trans"/>
    <property type="match status" value="1"/>
</dbReference>
<evidence type="ECO:0000313" key="12">
    <source>
        <dbReference type="EMBL" id="SFM79803.1"/>
    </source>
</evidence>
<evidence type="ECO:0000256" key="8">
    <source>
        <dbReference type="ARBA" id="ARBA00051542"/>
    </source>
</evidence>
<feature type="region of interest" description="Interaction with tRNA" evidence="9">
    <location>
        <begin position="142"/>
        <end position="144"/>
    </location>
</feature>
<feature type="domain" description="tRNA-specific 2-thiouridylase MnmA-like C-terminal" evidence="10">
    <location>
        <begin position="273"/>
        <end position="349"/>
    </location>
</feature>
<feature type="domain" description="tRNA-specific 2-thiouridylase MnmA-like central" evidence="11">
    <location>
        <begin position="212"/>
        <end position="266"/>
    </location>
</feature>
<dbReference type="PANTHER" id="PTHR11933">
    <property type="entry name" value="TRNA 5-METHYLAMINOMETHYL-2-THIOURIDYLATE -METHYLTRANSFERASE"/>
    <property type="match status" value="1"/>
</dbReference>
<evidence type="ECO:0000256" key="1">
    <source>
        <dbReference type="ARBA" id="ARBA00022555"/>
    </source>
</evidence>
<evidence type="ECO:0000313" key="13">
    <source>
        <dbReference type="Proteomes" id="UP000199611"/>
    </source>
</evidence>
<keyword evidence="12" id="KW-0489">Methyltransferase</keyword>
<reference evidence="12 13" key="1">
    <citation type="submission" date="2016-10" db="EMBL/GenBank/DDBJ databases">
        <authorList>
            <person name="de Groot N.N."/>
        </authorList>
    </citation>
    <scope>NUCLEOTIDE SEQUENCE [LARGE SCALE GENOMIC DNA]</scope>
    <source>
        <strain evidence="12 13">DSM 9990</strain>
    </source>
</reference>
<dbReference type="InterPro" id="IPR014729">
    <property type="entry name" value="Rossmann-like_a/b/a_fold"/>
</dbReference>
<evidence type="ECO:0000256" key="2">
    <source>
        <dbReference type="ARBA" id="ARBA00022679"/>
    </source>
</evidence>
<name>A0A1I4TTD5_9BACT</name>
<dbReference type="NCBIfam" id="NF001138">
    <property type="entry name" value="PRK00143.1"/>
    <property type="match status" value="1"/>
</dbReference>
<keyword evidence="5 9" id="KW-0067">ATP-binding</keyword>
<evidence type="ECO:0000256" key="9">
    <source>
        <dbReference type="HAMAP-Rule" id="MF_00144"/>
    </source>
</evidence>
<dbReference type="Gene3D" id="2.30.30.280">
    <property type="entry name" value="Adenine nucleotide alpha hydrolases-like domains"/>
    <property type="match status" value="1"/>
</dbReference>
<dbReference type="EC" id="2.8.1.13" evidence="9"/>
<feature type="binding site" evidence="9">
    <location>
        <begin position="6"/>
        <end position="13"/>
    </location>
    <ligand>
        <name>ATP</name>
        <dbReference type="ChEBI" id="CHEBI:30616"/>
    </ligand>
</feature>
<protein>
    <recommendedName>
        <fullName evidence="9">tRNA-specific 2-thiouridylase MnmA</fullName>
        <ecNumber evidence="9">2.8.1.13</ecNumber>
    </recommendedName>
</protein>
<keyword evidence="13" id="KW-1185">Reference proteome</keyword>
<proteinExistence type="inferred from homology"/>
<dbReference type="GO" id="GO:0008168">
    <property type="term" value="F:methyltransferase activity"/>
    <property type="evidence" value="ECO:0007669"/>
    <property type="project" value="UniProtKB-KW"/>
</dbReference>
<dbReference type="InterPro" id="IPR023382">
    <property type="entry name" value="MnmA-like_central_sf"/>
</dbReference>
<feature type="site" description="Interaction with tRNA" evidence="9">
    <location>
        <position position="332"/>
    </location>
</feature>
<dbReference type="STRING" id="39841.SAMN05660836_01502"/>
<evidence type="ECO:0000259" key="11">
    <source>
        <dbReference type="Pfam" id="PF20259"/>
    </source>
</evidence>
<keyword evidence="7" id="KW-1015">Disulfide bond</keyword>
<dbReference type="InterPro" id="IPR046885">
    <property type="entry name" value="MnmA-like_C"/>
</dbReference>
<dbReference type="Proteomes" id="UP000199611">
    <property type="component" value="Unassembled WGS sequence"/>
</dbReference>
<dbReference type="HAMAP" id="MF_00144">
    <property type="entry name" value="tRNA_thiouridyl_MnmA"/>
    <property type="match status" value="1"/>
</dbReference>
<dbReference type="GO" id="GO:0002143">
    <property type="term" value="P:tRNA wobble position uridine thiolation"/>
    <property type="evidence" value="ECO:0007669"/>
    <property type="project" value="TreeGrafter"/>
</dbReference>
<dbReference type="CDD" id="cd01998">
    <property type="entry name" value="MnmA_TRMU-like"/>
    <property type="match status" value="1"/>
</dbReference>
<dbReference type="OrthoDB" id="9800696at2"/>
<feature type="site" description="Interaction with tRNA" evidence="9">
    <location>
        <position position="118"/>
    </location>
</feature>
<keyword evidence="2 9" id="KW-0808">Transferase</keyword>
<feature type="binding site" evidence="9">
    <location>
        <position position="117"/>
    </location>
    <ligand>
        <name>ATP</name>
        <dbReference type="ChEBI" id="CHEBI:30616"/>
    </ligand>
</feature>
<accession>A0A1I4TTD5</accession>
<feature type="binding site" evidence="9">
    <location>
        <position position="32"/>
    </location>
    <ligand>
        <name>ATP</name>
        <dbReference type="ChEBI" id="CHEBI:30616"/>
    </ligand>
</feature>
<sequence length="356" mass="39672">MRVGIALSGGVDSLYAAYCLIEEGHEVVGLHMRIRKDGEDREEEEHLASRARLIGINEVYTVDLQSEFHDRIVRPFVEAYLKGITPNPCVHCNPLIKFGLFAEIGFNLYGIERFATGHYARIVPSPYRNGRFAVARGRDTKKDQSYFLFALSQLQLVRTIFPLGRATKSEAKKWAKEYGFPDLAGKESQEICFLGNRSYVDYIESIGLEKGNEGGPIKDLEGNVLGYHRGIHRFTIGQRRGIGIPSTEPYYVVRLDGATGTVYVGRRKDVYRRDCTVGRVVWGALEEPSEAFKAFVKIRQQHIPAEGNIIPCGQGTVRITFREPQPAITPGQAAVFYDADGVILGGGIIQGGEEDQ</sequence>
<dbReference type="GO" id="GO:0005524">
    <property type="term" value="F:ATP binding"/>
    <property type="evidence" value="ECO:0007669"/>
    <property type="project" value="UniProtKB-KW"/>
</dbReference>
<dbReference type="Gene3D" id="2.40.30.10">
    <property type="entry name" value="Translation factors"/>
    <property type="match status" value="1"/>
</dbReference>
<evidence type="ECO:0000259" key="10">
    <source>
        <dbReference type="Pfam" id="PF20258"/>
    </source>
</evidence>
<feature type="active site" description="Cysteine persulfide intermediate" evidence="9">
    <location>
        <position position="192"/>
    </location>
</feature>
<keyword evidence="1 9" id="KW-0820">tRNA-binding</keyword>
<evidence type="ECO:0000256" key="3">
    <source>
        <dbReference type="ARBA" id="ARBA00022694"/>
    </source>
</evidence>
<evidence type="ECO:0000256" key="5">
    <source>
        <dbReference type="ARBA" id="ARBA00022840"/>
    </source>
</evidence>
<dbReference type="GO" id="GO:0103016">
    <property type="term" value="F:tRNA-uridine 2-sulfurtransferase activity"/>
    <property type="evidence" value="ECO:0007669"/>
    <property type="project" value="UniProtKB-EC"/>
</dbReference>
<dbReference type="GO" id="GO:0032259">
    <property type="term" value="P:methylation"/>
    <property type="evidence" value="ECO:0007669"/>
    <property type="project" value="UniProtKB-KW"/>
</dbReference>
<comment type="caution">
    <text evidence="9">Lacks conserved residue(s) required for the propagation of feature annotation.</text>
</comment>
<comment type="catalytic activity">
    <reaction evidence="8 9">
        <text>S-sulfanyl-L-cysteinyl-[protein] + uridine(34) in tRNA + AH2 + ATP = 2-thiouridine(34) in tRNA + L-cysteinyl-[protein] + A + AMP + diphosphate + H(+)</text>
        <dbReference type="Rhea" id="RHEA:47032"/>
        <dbReference type="Rhea" id="RHEA-COMP:10131"/>
        <dbReference type="Rhea" id="RHEA-COMP:11726"/>
        <dbReference type="Rhea" id="RHEA-COMP:11727"/>
        <dbReference type="Rhea" id="RHEA-COMP:11728"/>
        <dbReference type="ChEBI" id="CHEBI:13193"/>
        <dbReference type="ChEBI" id="CHEBI:15378"/>
        <dbReference type="ChEBI" id="CHEBI:17499"/>
        <dbReference type="ChEBI" id="CHEBI:29950"/>
        <dbReference type="ChEBI" id="CHEBI:30616"/>
        <dbReference type="ChEBI" id="CHEBI:33019"/>
        <dbReference type="ChEBI" id="CHEBI:61963"/>
        <dbReference type="ChEBI" id="CHEBI:65315"/>
        <dbReference type="ChEBI" id="CHEBI:87170"/>
        <dbReference type="ChEBI" id="CHEBI:456215"/>
        <dbReference type="EC" id="2.8.1.13"/>
    </reaction>
</comment>
<dbReference type="SUPFAM" id="SSF52402">
    <property type="entry name" value="Adenine nucleotide alpha hydrolases-like"/>
    <property type="match status" value="1"/>
</dbReference>
<gene>
    <name evidence="9" type="primary">mnmA</name>
    <name evidence="12" type="ORF">SAMN05660836_01502</name>
</gene>
<keyword evidence="3 9" id="KW-0819">tRNA processing</keyword>
<dbReference type="Pfam" id="PF20259">
    <property type="entry name" value="tRNA_Me_trans_M"/>
    <property type="match status" value="1"/>
</dbReference>
<organism evidence="12 13">
    <name type="scientific">Thermodesulforhabdus norvegica</name>
    <dbReference type="NCBI Taxonomy" id="39841"/>
    <lineage>
        <taxon>Bacteria</taxon>
        <taxon>Pseudomonadati</taxon>
        <taxon>Thermodesulfobacteriota</taxon>
        <taxon>Syntrophobacteria</taxon>
        <taxon>Syntrophobacterales</taxon>
        <taxon>Thermodesulforhabdaceae</taxon>
        <taxon>Thermodesulforhabdus</taxon>
    </lineage>
</organism>
<dbReference type="NCBIfam" id="TIGR00420">
    <property type="entry name" value="trmU"/>
    <property type="match status" value="1"/>
</dbReference>
<dbReference type="InterPro" id="IPR004506">
    <property type="entry name" value="MnmA-like"/>
</dbReference>
<feature type="active site" description="Nucleophile" evidence="9">
    <location>
        <position position="92"/>
    </location>
</feature>